<feature type="compositionally biased region" description="Basic and acidic residues" evidence="1">
    <location>
        <begin position="187"/>
        <end position="210"/>
    </location>
</feature>
<dbReference type="AlphaFoldDB" id="S7ZVS3"/>
<feature type="compositionally biased region" description="Basic and acidic residues" evidence="1">
    <location>
        <begin position="219"/>
        <end position="239"/>
    </location>
</feature>
<evidence type="ECO:0000313" key="2">
    <source>
        <dbReference type="EMBL" id="EPS32831.1"/>
    </source>
</evidence>
<feature type="region of interest" description="Disordered" evidence="1">
    <location>
        <begin position="75"/>
        <end position="249"/>
    </location>
</feature>
<dbReference type="eggNOG" id="ENOG502RNXR">
    <property type="taxonomic scope" value="Eukaryota"/>
</dbReference>
<name>S7ZVS3_PENO1</name>
<dbReference type="HOGENOM" id="CLU_1116062_0_0_1"/>
<protein>
    <submittedName>
        <fullName evidence="2">Uncharacterized protein</fullName>
    </submittedName>
</protein>
<feature type="compositionally biased region" description="Low complexity" evidence="1">
    <location>
        <begin position="89"/>
        <end position="102"/>
    </location>
</feature>
<reference evidence="2 3" key="1">
    <citation type="journal article" date="2013" name="PLoS ONE">
        <title>Genomic and secretomic analyses reveal unique features of the lignocellulolytic enzyme system of Penicillium decumbens.</title>
        <authorList>
            <person name="Liu G."/>
            <person name="Zhang L."/>
            <person name="Wei X."/>
            <person name="Zou G."/>
            <person name="Qin Y."/>
            <person name="Ma L."/>
            <person name="Li J."/>
            <person name="Zheng H."/>
            <person name="Wang S."/>
            <person name="Wang C."/>
            <person name="Xun L."/>
            <person name="Zhao G.-P."/>
            <person name="Zhou Z."/>
            <person name="Qu Y."/>
        </authorList>
    </citation>
    <scope>NUCLEOTIDE SEQUENCE [LARGE SCALE GENOMIC DNA]</scope>
    <source>
        <strain evidence="3">114-2 / CGMCC 5302</strain>
    </source>
</reference>
<feature type="compositionally biased region" description="Basic and acidic residues" evidence="1">
    <location>
        <begin position="170"/>
        <end position="180"/>
    </location>
</feature>
<organism evidence="2 3">
    <name type="scientific">Penicillium oxalicum (strain 114-2 / CGMCC 5302)</name>
    <name type="common">Penicillium decumbens</name>
    <dbReference type="NCBI Taxonomy" id="933388"/>
    <lineage>
        <taxon>Eukaryota</taxon>
        <taxon>Fungi</taxon>
        <taxon>Dikarya</taxon>
        <taxon>Ascomycota</taxon>
        <taxon>Pezizomycotina</taxon>
        <taxon>Eurotiomycetes</taxon>
        <taxon>Eurotiomycetidae</taxon>
        <taxon>Eurotiales</taxon>
        <taxon>Aspergillaceae</taxon>
        <taxon>Penicillium</taxon>
    </lineage>
</organism>
<evidence type="ECO:0000256" key="1">
    <source>
        <dbReference type="SAM" id="MobiDB-lite"/>
    </source>
</evidence>
<keyword evidence="3" id="KW-1185">Reference proteome</keyword>
<gene>
    <name evidence="2" type="ORF">PDE_07792</name>
</gene>
<dbReference type="PhylomeDB" id="S7ZVS3"/>
<evidence type="ECO:0000313" key="3">
    <source>
        <dbReference type="Proteomes" id="UP000019376"/>
    </source>
</evidence>
<proteinExistence type="predicted"/>
<feature type="compositionally biased region" description="Basic residues" evidence="1">
    <location>
        <begin position="240"/>
        <end position="249"/>
    </location>
</feature>
<dbReference type="OrthoDB" id="4509809at2759"/>
<accession>S7ZVS3</accession>
<dbReference type="EMBL" id="KB644414">
    <property type="protein sequence ID" value="EPS32831.1"/>
    <property type="molecule type" value="Genomic_DNA"/>
</dbReference>
<dbReference type="Proteomes" id="UP000019376">
    <property type="component" value="Unassembled WGS sequence"/>
</dbReference>
<sequence>MHKHVPPRKEAAADFQPSSAPVPWEEIFARHEAVLASHLEILGAVKSQIASTGGEAFRAVSSMVTKTIQAMNQSKIARKQMAASQDVPSTSASSSSTKNTDSQPTSTETSSFKKRSSAEMADPPLPFQPLTPEDEGRAVKRRRDTAQENHSPTVSYVPPQSWETEDISEEVQRRLRIKEEKRRKRENTKPEKRKRESLQPDELPSRSEEHHRKKRARRTSSDLKRAAESFADKPAEGKTKRLKQMRSGT</sequence>